<keyword evidence="5 7" id="KW-1133">Transmembrane helix</keyword>
<dbReference type="PhylomeDB" id="Q97CG2"/>
<dbReference type="KEGG" id="tvo:TVG0145846"/>
<evidence type="ECO:0000256" key="5">
    <source>
        <dbReference type="ARBA" id="ARBA00022989"/>
    </source>
</evidence>
<keyword evidence="2" id="KW-0813">Transport</keyword>
<dbReference type="InterPro" id="IPR020846">
    <property type="entry name" value="MFS_dom"/>
</dbReference>
<dbReference type="AlphaFoldDB" id="Q97CG2"/>
<evidence type="ECO:0000259" key="8">
    <source>
        <dbReference type="PROSITE" id="PS50850"/>
    </source>
</evidence>
<dbReference type="eggNOG" id="arCOG00130">
    <property type="taxonomic scope" value="Archaea"/>
</dbReference>
<accession>Q97CG2</accession>
<feature type="transmembrane region" description="Helical" evidence="7">
    <location>
        <begin position="364"/>
        <end position="383"/>
    </location>
</feature>
<gene>
    <name evidence="9" type="ORF">TVG0145846</name>
</gene>
<dbReference type="SUPFAM" id="SSF103473">
    <property type="entry name" value="MFS general substrate transporter"/>
    <property type="match status" value="1"/>
</dbReference>
<organism evidence="9 10">
    <name type="scientific">Thermoplasma volcanium (strain ATCC 51530 / DSM 4299 / JCM 9571 / NBRC 15438 / GSS1)</name>
    <dbReference type="NCBI Taxonomy" id="273116"/>
    <lineage>
        <taxon>Archaea</taxon>
        <taxon>Methanobacteriati</taxon>
        <taxon>Thermoplasmatota</taxon>
        <taxon>Thermoplasmata</taxon>
        <taxon>Thermoplasmatales</taxon>
        <taxon>Thermoplasmataceae</taxon>
        <taxon>Thermoplasma</taxon>
    </lineage>
</organism>
<keyword evidence="4 7" id="KW-0812">Transmembrane</keyword>
<feature type="transmembrane region" description="Helical" evidence="7">
    <location>
        <begin position="297"/>
        <end position="319"/>
    </location>
</feature>
<feature type="transmembrane region" description="Helical" evidence="7">
    <location>
        <begin position="134"/>
        <end position="158"/>
    </location>
</feature>
<feature type="domain" description="Major facilitator superfamily (MFS) profile" evidence="8">
    <location>
        <begin position="12"/>
        <end position="389"/>
    </location>
</feature>
<keyword evidence="3" id="KW-1003">Cell membrane</keyword>
<evidence type="ECO:0000313" key="9">
    <source>
        <dbReference type="EMBL" id="BAB59281.1"/>
    </source>
</evidence>
<feature type="transmembrane region" description="Helical" evidence="7">
    <location>
        <begin position="268"/>
        <end position="285"/>
    </location>
</feature>
<evidence type="ECO:0000256" key="6">
    <source>
        <dbReference type="ARBA" id="ARBA00023136"/>
    </source>
</evidence>
<dbReference type="InterPro" id="IPR011701">
    <property type="entry name" value="MFS"/>
</dbReference>
<dbReference type="Proteomes" id="UP000001017">
    <property type="component" value="Chromosome"/>
</dbReference>
<dbReference type="CDD" id="cd17472">
    <property type="entry name" value="MFS_YajR_like"/>
    <property type="match status" value="1"/>
</dbReference>
<reference evidence="9 10" key="2">
    <citation type="journal article" date="2000" name="Proc. Natl. Acad. Sci. U.S.A.">
        <title>Archaeal adaptation to higher temperatures revealed by genomic sequence of Thermoplasma volcanium.</title>
        <authorList>
            <person name="Kawashima T."/>
            <person name="Amano N."/>
            <person name="Koike H."/>
            <person name="Makino S."/>
            <person name="Higuchi S."/>
            <person name="Kawashima-Ohya Y."/>
            <person name="Watanabe K."/>
            <person name="Yamazaki M."/>
            <person name="Kanehori K."/>
            <person name="Kawamoto T."/>
            <person name="Nunoshiba T."/>
            <person name="Yamamoto Y."/>
            <person name="Aramaki H."/>
            <person name="Makino K."/>
            <person name="Suzuki M."/>
        </authorList>
    </citation>
    <scope>NUCLEOTIDE SEQUENCE [LARGE SCALE GENOMIC DNA]</scope>
    <source>
        <strain evidence="10">ATCC 51530 / DSM 4299 / JCM 9571 / NBRC 15438 / GSS1</strain>
    </source>
</reference>
<dbReference type="HOGENOM" id="CLU_001265_10_0_2"/>
<feature type="transmembrane region" description="Helical" evidence="7">
    <location>
        <begin position="12"/>
        <end position="34"/>
    </location>
</feature>
<reference evidence="9 10" key="1">
    <citation type="journal article" date="1999" name="Proc. Jpn. Acad.">
        <title>Determination of the complete genomic DNA sequence of Thermoplasma volvanium GSS1.</title>
        <authorList>
            <person name="Kawashima T."/>
            <person name="Yamamoto Y."/>
            <person name="Aramaki H."/>
            <person name="Nunoshiba T."/>
            <person name="Kawamoto T."/>
            <person name="Watanabe K."/>
            <person name="Yamazaki M."/>
            <person name="Kanehori K."/>
            <person name="Amano N."/>
            <person name="Ohya Y."/>
            <person name="Makino K."/>
            <person name="Suzuki M."/>
        </authorList>
    </citation>
    <scope>NUCLEOTIDE SEQUENCE [LARGE SCALE GENOMIC DNA]</scope>
    <source>
        <strain evidence="10">ATCC 51530 / DSM 4299 / JCM 9571 / NBRC 15438 / GSS1</strain>
    </source>
</reference>
<dbReference type="Gene3D" id="1.20.1250.20">
    <property type="entry name" value="MFS general substrate transporter like domains"/>
    <property type="match status" value="1"/>
</dbReference>
<evidence type="ECO:0000256" key="2">
    <source>
        <dbReference type="ARBA" id="ARBA00022448"/>
    </source>
</evidence>
<feature type="transmembrane region" description="Helical" evidence="7">
    <location>
        <begin position="78"/>
        <end position="97"/>
    </location>
</feature>
<keyword evidence="10" id="KW-1185">Reference proteome</keyword>
<feature type="transmembrane region" description="Helical" evidence="7">
    <location>
        <begin position="103"/>
        <end position="122"/>
    </location>
</feature>
<evidence type="ECO:0000256" key="4">
    <source>
        <dbReference type="ARBA" id="ARBA00022692"/>
    </source>
</evidence>
<feature type="transmembrane region" description="Helical" evidence="7">
    <location>
        <begin position="46"/>
        <end position="66"/>
    </location>
</feature>
<evidence type="ECO:0000256" key="3">
    <source>
        <dbReference type="ARBA" id="ARBA00022475"/>
    </source>
</evidence>
<dbReference type="PaxDb" id="273116-14324353"/>
<feature type="transmembrane region" description="Helical" evidence="7">
    <location>
        <begin position="206"/>
        <end position="226"/>
    </location>
</feature>
<feature type="transmembrane region" description="Helical" evidence="7">
    <location>
        <begin position="238"/>
        <end position="256"/>
    </location>
</feature>
<feature type="transmembrane region" description="Helical" evidence="7">
    <location>
        <begin position="340"/>
        <end position="358"/>
    </location>
</feature>
<dbReference type="InterPro" id="IPR036259">
    <property type="entry name" value="MFS_trans_sf"/>
</dbReference>
<dbReference type="GO" id="GO:0022857">
    <property type="term" value="F:transmembrane transporter activity"/>
    <property type="evidence" value="ECO:0007669"/>
    <property type="project" value="InterPro"/>
</dbReference>
<dbReference type="EMBL" id="BA000011">
    <property type="protein sequence ID" value="BAB59281.1"/>
    <property type="molecule type" value="Genomic_DNA"/>
</dbReference>
<keyword evidence="6 7" id="KW-0472">Membrane</keyword>
<evidence type="ECO:0000313" key="10">
    <source>
        <dbReference type="Proteomes" id="UP000001017"/>
    </source>
</evidence>
<dbReference type="PANTHER" id="PTHR23517">
    <property type="entry name" value="RESISTANCE PROTEIN MDTM, PUTATIVE-RELATED-RELATED"/>
    <property type="match status" value="1"/>
</dbReference>
<dbReference type="PROSITE" id="PS50850">
    <property type="entry name" value="MFS"/>
    <property type="match status" value="1"/>
</dbReference>
<dbReference type="PANTHER" id="PTHR23517:SF2">
    <property type="entry name" value="MULTIDRUG RESISTANCE PROTEIN MDTH"/>
    <property type="match status" value="1"/>
</dbReference>
<protein>
    <submittedName>
        <fullName evidence="9">Multidrug-efflux transporter</fullName>
    </submittedName>
</protein>
<evidence type="ECO:0000256" key="1">
    <source>
        <dbReference type="ARBA" id="ARBA00004651"/>
    </source>
</evidence>
<dbReference type="Pfam" id="PF07690">
    <property type="entry name" value="MFS_1"/>
    <property type="match status" value="1"/>
</dbReference>
<dbReference type="InterPro" id="IPR050171">
    <property type="entry name" value="MFS_Transporters"/>
</dbReference>
<proteinExistence type="predicted"/>
<sequence length="396" mass="43334">MMRSFDRNQKRMIGAVAVIEVLRMFGIFLVVPVFTLYGKLFSNSPILIGIAFGAYGLTMALFQAPFGIISDRFGRKNVIILGMIPYIVGNLIAWHPVNIFGLIVGRLVAGSGAVTSSGMAMVQESVPPERRNLAMALLGIPIGFAFMIGIVLGPLISARLGADTLFLISALLGIISIIPMTAIKYHKPEYRAEERKKAGRIEPKTVLVGVVGFLVSLYMIVFFYYLPLYGTRAYGSHGYELLLFWSVVIGGIIAVASSSFADRGKTTLFSIIALILMLVSTPFVFLEPVATGNRDWFFIGTIIFFAGFSIYEIVFTPLVSKLSKKESYGANIGIYNTMQFLGQFAGGITGGVLVTLTLDYNSMLRTSMILAVLVLISLGFLYIPTKFREIRKKATA</sequence>
<name>Q97CG2_THEVO</name>
<feature type="transmembrane region" description="Helical" evidence="7">
    <location>
        <begin position="164"/>
        <end position="185"/>
    </location>
</feature>
<comment type="subcellular location">
    <subcellularLocation>
        <location evidence="1">Cell membrane</location>
        <topology evidence="1">Multi-pass membrane protein</topology>
    </subcellularLocation>
</comment>
<evidence type="ECO:0000256" key="7">
    <source>
        <dbReference type="SAM" id="Phobius"/>
    </source>
</evidence>
<dbReference type="GO" id="GO:0005886">
    <property type="term" value="C:plasma membrane"/>
    <property type="evidence" value="ECO:0007669"/>
    <property type="project" value="UniProtKB-SubCell"/>
</dbReference>